<evidence type="ECO:0000313" key="3">
    <source>
        <dbReference type="Proteomes" id="UP000077755"/>
    </source>
</evidence>
<name>A0AAF1B202_DAUCS</name>
<reference evidence="2" key="2">
    <citation type="submission" date="2022-03" db="EMBL/GenBank/DDBJ databases">
        <title>Draft title - Genomic analysis of global carrot germplasm unveils the trajectory of domestication and the origin of high carotenoid orange carrot.</title>
        <authorList>
            <person name="Iorizzo M."/>
            <person name="Ellison S."/>
            <person name="Senalik D."/>
            <person name="Macko-Podgorni A."/>
            <person name="Grzebelus D."/>
            <person name="Bostan H."/>
            <person name="Rolling W."/>
            <person name="Curaba J."/>
            <person name="Simon P."/>
        </authorList>
    </citation>
    <scope>NUCLEOTIDE SEQUENCE</scope>
    <source>
        <tissue evidence="2">Leaf</tissue>
    </source>
</reference>
<evidence type="ECO:0008006" key="4">
    <source>
        <dbReference type="Google" id="ProtNLM"/>
    </source>
</evidence>
<evidence type="ECO:0000256" key="1">
    <source>
        <dbReference type="SAM" id="SignalP"/>
    </source>
</evidence>
<reference evidence="2" key="1">
    <citation type="journal article" date="2016" name="Nat. Genet.">
        <title>A high-quality carrot genome assembly provides new insights into carotenoid accumulation and asterid genome evolution.</title>
        <authorList>
            <person name="Iorizzo M."/>
            <person name="Ellison S."/>
            <person name="Senalik D."/>
            <person name="Zeng P."/>
            <person name="Satapoomin P."/>
            <person name="Huang J."/>
            <person name="Bowman M."/>
            <person name="Iovene M."/>
            <person name="Sanseverino W."/>
            <person name="Cavagnaro P."/>
            <person name="Yildiz M."/>
            <person name="Macko-Podgorni A."/>
            <person name="Moranska E."/>
            <person name="Grzebelus E."/>
            <person name="Grzebelus D."/>
            <person name="Ashrafi H."/>
            <person name="Zheng Z."/>
            <person name="Cheng S."/>
            <person name="Spooner D."/>
            <person name="Van Deynze A."/>
            <person name="Simon P."/>
        </authorList>
    </citation>
    <scope>NUCLEOTIDE SEQUENCE</scope>
    <source>
        <tissue evidence="2">Leaf</tissue>
    </source>
</reference>
<sequence length="93" mass="9151">MGSKIFLLLGLSIAFALLISSEVAARDLSETTSNLDGGYHGGGGGGHYHGGGGHGGSHHGGGGHGGCHHYCHGSCCSAAEAKALEAAQVKPQN</sequence>
<keyword evidence="3" id="KW-1185">Reference proteome</keyword>
<keyword evidence="1" id="KW-0732">Signal</keyword>
<evidence type="ECO:0000313" key="2">
    <source>
        <dbReference type="EMBL" id="WOH03170.1"/>
    </source>
</evidence>
<accession>A0AAF1B202</accession>
<dbReference type="Proteomes" id="UP000077755">
    <property type="component" value="Chromosome 5"/>
</dbReference>
<dbReference type="AlphaFoldDB" id="A0AAF1B202"/>
<proteinExistence type="predicted"/>
<feature type="chain" id="PRO_5041960342" description="Glycine-rich protein" evidence="1">
    <location>
        <begin position="26"/>
        <end position="93"/>
    </location>
</feature>
<organism evidence="2 3">
    <name type="scientific">Daucus carota subsp. sativus</name>
    <name type="common">Carrot</name>
    <dbReference type="NCBI Taxonomy" id="79200"/>
    <lineage>
        <taxon>Eukaryota</taxon>
        <taxon>Viridiplantae</taxon>
        <taxon>Streptophyta</taxon>
        <taxon>Embryophyta</taxon>
        <taxon>Tracheophyta</taxon>
        <taxon>Spermatophyta</taxon>
        <taxon>Magnoliopsida</taxon>
        <taxon>eudicotyledons</taxon>
        <taxon>Gunneridae</taxon>
        <taxon>Pentapetalae</taxon>
        <taxon>asterids</taxon>
        <taxon>campanulids</taxon>
        <taxon>Apiales</taxon>
        <taxon>Apiaceae</taxon>
        <taxon>Apioideae</taxon>
        <taxon>Scandiceae</taxon>
        <taxon>Daucinae</taxon>
        <taxon>Daucus</taxon>
        <taxon>Daucus sect. Daucus</taxon>
    </lineage>
</organism>
<dbReference type="InterPro" id="IPR010800">
    <property type="entry name" value="GRP"/>
</dbReference>
<dbReference type="PANTHER" id="PTHR37389:SF16">
    <property type="entry name" value="GLYCINE-RICH CELL WALL STRUCTURAL PROTEIN"/>
    <property type="match status" value="1"/>
</dbReference>
<dbReference type="PANTHER" id="PTHR37389">
    <property type="entry name" value="NODULIN-24"/>
    <property type="match status" value="1"/>
</dbReference>
<feature type="signal peptide" evidence="1">
    <location>
        <begin position="1"/>
        <end position="25"/>
    </location>
</feature>
<gene>
    <name evidence="2" type="ORF">DCAR_0522564</name>
</gene>
<dbReference type="EMBL" id="CP093347">
    <property type="protein sequence ID" value="WOH03170.1"/>
    <property type="molecule type" value="Genomic_DNA"/>
</dbReference>
<protein>
    <recommendedName>
        <fullName evidence="4">Glycine-rich protein</fullName>
    </recommendedName>
</protein>